<evidence type="ECO:0000256" key="5">
    <source>
        <dbReference type="SAM" id="MobiDB-lite"/>
    </source>
</evidence>
<accession>G0R0Z4</accession>
<dbReference type="OrthoDB" id="299457at2759"/>
<evidence type="ECO:0000256" key="4">
    <source>
        <dbReference type="RuleBase" id="RU363128"/>
    </source>
</evidence>
<dbReference type="InParanoid" id="G0R0Z4"/>
<dbReference type="Proteomes" id="UP000008983">
    <property type="component" value="Unassembled WGS sequence"/>
</dbReference>
<dbReference type="Gene3D" id="3.30.1740.20">
    <property type="entry name" value="Ribosomal protein S26e"/>
    <property type="match status" value="1"/>
</dbReference>
<protein>
    <recommendedName>
        <fullName evidence="4">40S ribosomal protein S26</fullName>
    </recommendedName>
</protein>
<organism evidence="6 7">
    <name type="scientific">Ichthyophthirius multifiliis</name>
    <name type="common">White spot disease agent</name>
    <name type="synonym">Ich</name>
    <dbReference type="NCBI Taxonomy" id="5932"/>
    <lineage>
        <taxon>Eukaryota</taxon>
        <taxon>Sar</taxon>
        <taxon>Alveolata</taxon>
        <taxon>Ciliophora</taxon>
        <taxon>Intramacronucleata</taxon>
        <taxon>Oligohymenophorea</taxon>
        <taxon>Hymenostomatida</taxon>
        <taxon>Ophryoglenina</taxon>
        <taxon>Ichthyophthirius</taxon>
    </lineage>
</organism>
<evidence type="ECO:0000256" key="3">
    <source>
        <dbReference type="ARBA" id="ARBA00023274"/>
    </source>
</evidence>
<evidence type="ECO:0000256" key="2">
    <source>
        <dbReference type="ARBA" id="ARBA00022980"/>
    </source>
</evidence>
<evidence type="ECO:0000313" key="7">
    <source>
        <dbReference type="Proteomes" id="UP000008983"/>
    </source>
</evidence>
<reference evidence="6 7" key="1">
    <citation type="submission" date="2011-07" db="EMBL/GenBank/DDBJ databases">
        <authorList>
            <person name="Coyne R."/>
            <person name="Brami D."/>
            <person name="Johnson J."/>
            <person name="Hostetler J."/>
            <person name="Hannick L."/>
            <person name="Clark T."/>
            <person name="Cassidy-Hanley D."/>
            <person name="Inman J."/>
        </authorList>
    </citation>
    <scope>NUCLEOTIDE SEQUENCE [LARGE SCALE GENOMIC DNA]</scope>
    <source>
        <strain evidence="6 7">G5</strain>
    </source>
</reference>
<proteinExistence type="inferred from homology"/>
<dbReference type="PANTHER" id="PTHR12538:SF0">
    <property type="entry name" value="40S RIBOSOMAL PROTEIN S26"/>
    <property type="match status" value="1"/>
</dbReference>
<dbReference type="EMBL" id="GL984206">
    <property type="protein sequence ID" value="EGR28859.1"/>
    <property type="molecule type" value="Genomic_DNA"/>
</dbReference>
<dbReference type="FunCoup" id="G0R0Z4">
    <property type="interactions" value="354"/>
</dbReference>
<dbReference type="OMA" id="KCYCVSC"/>
<dbReference type="AlphaFoldDB" id="G0R0Z4"/>
<dbReference type="Pfam" id="PF01283">
    <property type="entry name" value="Ribosomal_S26e"/>
    <property type="match status" value="1"/>
</dbReference>
<dbReference type="RefSeq" id="XP_004030095.1">
    <property type="nucleotide sequence ID" value="XM_004030047.1"/>
</dbReference>
<dbReference type="STRING" id="857967.G0R0Z4"/>
<dbReference type="GO" id="GO:0003735">
    <property type="term" value="F:structural constituent of ribosome"/>
    <property type="evidence" value="ECO:0007669"/>
    <property type="project" value="InterPro"/>
</dbReference>
<keyword evidence="7" id="KW-1185">Reference proteome</keyword>
<dbReference type="PROSITE" id="PS00733">
    <property type="entry name" value="RIBOSOMAL_S26E"/>
    <property type="match status" value="1"/>
</dbReference>
<feature type="region of interest" description="Disordered" evidence="5">
    <location>
        <begin position="89"/>
        <end position="117"/>
    </location>
</feature>
<sequence length="117" mass="13392">MPVKRRNHGRNQKNRGHTRTVDCTNCGRQVAKDKAVKRYTVRDIVDASSKRDIIAALAFQGEAYTIPKLYCKLSYCIACAIHSRVVKVRSSDDRRVREPPKRVIKKVDPEKQAQKAQ</sequence>
<dbReference type="GO" id="GO:0006412">
    <property type="term" value="P:translation"/>
    <property type="evidence" value="ECO:0007669"/>
    <property type="project" value="InterPro"/>
</dbReference>
<comment type="similarity">
    <text evidence="1 4">Belongs to the eukaryotic ribosomal protein eS26 family.</text>
</comment>
<dbReference type="InterPro" id="IPR038551">
    <property type="entry name" value="Ribosomal_eS26_sf"/>
</dbReference>
<feature type="region of interest" description="Disordered" evidence="5">
    <location>
        <begin position="1"/>
        <end position="21"/>
    </location>
</feature>
<keyword evidence="3 4" id="KW-0687">Ribonucleoprotein</keyword>
<keyword evidence="2 4" id="KW-0689">Ribosomal protein</keyword>
<dbReference type="GeneID" id="14904944"/>
<dbReference type="GO" id="GO:0022627">
    <property type="term" value="C:cytosolic small ribosomal subunit"/>
    <property type="evidence" value="ECO:0007669"/>
    <property type="project" value="TreeGrafter"/>
</dbReference>
<evidence type="ECO:0000256" key="1">
    <source>
        <dbReference type="ARBA" id="ARBA00008596"/>
    </source>
</evidence>
<dbReference type="GO" id="GO:0003729">
    <property type="term" value="F:mRNA binding"/>
    <property type="evidence" value="ECO:0007669"/>
    <property type="project" value="TreeGrafter"/>
</dbReference>
<dbReference type="InterPro" id="IPR000892">
    <property type="entry name" value="Ribosomal_eS26"/>
</dbReference>
<evidence type="ECO:0000313" key="6">
    <source>
        <dbReference type="EMBL" id="EGR28859.1"/>
    </source>
</evidence>
<dbReference type="InterPro" id="IPR047864">
    <property type="entry name" value="Ribosomal_eS26_CS"/>
</dbReference>
<feature type="compositionally biased region" description="Basic residues" evidence="5">
    <location>
        <begin position="1"/>
        <end position="18"/>
    </location>
</feature>
<dbReference type="PANTHER" id="PTHR12538">
    <property type="entry name" value="40S RIBOSOMAL PROTEIN S26"/>
    <property type="match status" value="1"/>
</dbReference>
<dbReference type="eggNOG" id="KOG1768">
    <property type="taxonomic scope" value="Eukaryota"/>
</dbReference>
<name>G0R0Z4_ICHMU</name>
<gene>
    <name evidence="6" type="ORF">IMG5_167680</name>
</gene>